<protein>
    <submittedName>
        <fullName evidence="2">Uncharacterized protein</fullName>
    </submittedName>
</protein>
<proteinExistence type="predicted"/>
<sequence>MRKVKSRGAVSKTRLGNIPLSAYAVSIEDLENPKVEAFPDNGFPGKNRVRPPQNAPVGGQNHCLEKKFWYFL</sequence>
<dbReference type="InParanoid" id="A0A059C023"/>
<evidence type="ECO:0000256" key="1">
    <source>
        <dbReference type="SAM" id="MobiDB-lite"/>
    </source>
</evidence>
<organism evidence="2">
    <name type="scientific">Eucalyptus grandis</name>
    <name type="common">Flooded gum</name>
    <dbReference type="NCBI Taxonomy" id="71139"/>
    <lineage>
        <taxon>Eukaryota</taxon>
        <taxon>Viridiplantae</taxon>
        <taxon>Streptophyta</taxon>
        <taxon>Embryophyta</taxon>
        <taxon>Tracheophyta</taxon>
        <taxon>Spermatophyta</taxon>
        <taxon>Magnoliopsida</taxon>
        <taxon>eudicotyledons</taxon>
        <taxon>Gunneridae</taxon>
        <taxon>Pentapetalae</taxon>
        <taxon>rosids</taxon>
        <taxon>malvids</taxon>
        <taxon>Myrtales</taxon>
        <taxon>Myrtaceae</taxon>
        <taxon>Myrtoideae</taxon>
        <taxon>Eucalypteae</taxon>
        <taxon>Eucalyptus</taxon>
    </lineage>
</organism>
<gene>
    <name evidence="2" type="ORF">EUGRSUZ_E00299</name>
</gene>
<feature type="region of interest" description="Disordered" evidence="1">
    <location>
        <begin position="39"/>
        <end position="58"/>
    </location>
</feature>
<name>A0A059C023_EUCGR</name>
<dbReference type="AlphaFoldDB" id="A0A059C023"/>
<evidence type="ECO:0000313" key="2">
    <source>
        <dbReference type="EMBL" id="KCW71813.1"/>
    </source>
</evidence>
<dbReference type="Gramene" id="KCW71813">
    <property type="protein sequence ID" value="KCW71813"/>
    <property type="gene ID" value="EUGRSUZ_E00299"/>
</dbReference>
<accession>A0A059C023</accession>
<reference evidence="2" key="1">
    <citation type="submission" date="2013-07" db="EMBL/GenBank/DDBJ databases">
        <title>The genome of Eucalyptus grandis.</title>
        <authorList>
            <person name="Schmutz J."/>
            <person name="Hayes R."/>
            <person name="Myburg A."/>
            <person name="Tuskan G."/>
            <person name="Grattapaglia D."/>
            <person name="Rokhsar D.S."/>
        </authorList>
    </citation>
    <scope>NUCLEOTIDE SEQUENCE</scope>
    <source>
        <tissue evidence="2">Leaf extractions</tissue>
    </source>
</reference>
<dbReference type="EMBL" id="KK198757">
    <property type="protein sequence ID" value="KCW71813.1"/>
    <property type="molecule type" value="Genomic_DNA"/>
</dbReference>